<dbReference type="AlphaFoldDB" id="A0A4Y2VB12"/>
<comment type="caution">
    <text evidence="1">The sequence shown here is derived from an EMBL/GenBank/DDBJ whole genome shotgun (WGS) entry which is preliminary data.</text>
</comment>
<reference evidence="1 2" key="1">
    <citation type="journal article" date="2019" name="Sci. Rep.">
        <title>Orb-weaving spider Araneus ventricosus genome elucidates the spidroin gene catalogue.</title>
        <authorList>
            <person name="Kono N."/>
            <person name="Nakamura H."/>
            <person name="Ohtoshi R."/>
            <person name="Moran D.A.P."/>
            <person name="Shinohara A."/>
            <person name="Yoshida Y."/>
            <person name="Fujiwara M."/>
            <person name="Mori M."/>
            <person name="Tomita M."/>
            <person name="Arakawa K."/>
        </authorList>
    </citation>
    <scope>NUCLEOTIDE SEQUENCE [LARGE SCALE GENOMIC DNA]</scope>
</reference>
<dbReference type="Proteomes" id="UP000499080">
    <property type="component" value="Unassembled WGS sequence"/>
</dbReference>
<evidence type="ECO:0000313" key="2">
    <source>
        <dbReference type="Proteomes" id="UP000499080"/>
    </source>
</evidence>
<sequence length="97" mass="10782">VLDQIIPDMSQAFNPLAVNQPEMKGKVKYIDLTIGSWQQVAQFNIASLPYGDFEACDNSLETCYELAVLPCPTCCKLGDLQRKTSATLLQTKIAIWD</sequence>
<accession>A0A4Y2VB12</accession>
<gene>
    <name evidence="1" type="ORF">AVEN_140993_1</name>
</gene>
<proteinExistence type="predicted"/>
<organism evidence="1 2">
    <name type="scientific">Araneus ventricosus</name>
    <name type="common">Orbweaver spider</name>
    <name type="synonym">Epeira ventricosa</name>
    <dbReference type="NCBI Taxonomy" id="182803"/>
    <lineage>
        <taxon>Eukaryota</taxon>
        <taxon>Metazoa</taxon>
        <taxon>Ecdysozoa</taxon>
        <taxon>Arthropoda</taxon>
        <taxon>Chelicerata</taxon>
        <taxon>Arachnida</taxon>
        <taxon>Araneae</taxon>
        <taxon>Araneomorphae</taxon>
        <taxon>Entelegynae</taxon>
        <taxon>Araneoidea</taxon>
        <taxon>Araneidae</taxon>
        <taxon>Araneus</taxon>
    </lineage>
</organism>
<name>A0A4Y2VB12_ARAVE</name>
<dbReference type="EMBL" id="BGPR01044852">
    <property type="protein sequence ID" value="GBO21702.1"/>
    <property type="molecule type" value="Genomic_DNA"/>
</dbReference>
<keyword evidence="2" id="KW-1185">Reference proteome</keyword>
<evidence type="ECO:0000313" key="1">
    <source>
        <dbReference type="EMBL" id="GBO21702.1"/>
    </source>
</evidence>
<protein>
    <submittedName>
        <fullName evidence="1">Uncharacterized protein</fullName>
    </submittedName>
</protein>
<feature type="non-terminal residue" evidence="1">
    <location>
        <position position="1"/>
    </location>
</feature>